<proteinExistence type="predicted"/>
<evidence type="ECO:0000256" key="1">
    <source>
        <dbReference type="SAM" id="SignalP"/>
    </source>
</evidence>
<feature type="signal peptide" evidence="1">
    <location>
        <begin position="1"/>
        <end position="20"/>
    </location>
</feature>
<evidence type="ECO:0000313" key="2">
    <source>
        <dbReference type="EMBL" id="EEI89889.1"/>
    </source>
</evidence>
<accession>C2G4S6</accession>
<dbReference type="InterPro" id="IPR032299">
    <property type="entry name" value="DUF4843"/>
</dbReference>
<dbReference type="HOGENOM" id="CLU_084687_0_0_10"/>
<gene>
    <name evidence="2" type="ORF">HMPREF0765_4582</name>
</gene>
<evidence type="ECO:0008006" key="4">
    <source>
        <dbReference type="Google" id="ProtNLM"/>
    </source>
</evidence>
<dbReference type="AlphaFoldDB" id="C2G4S6"/>
<keyword evidence="1" id="KW-0732">Signal</keyword>
<dbReference type="EMBL" id="ACHB01000099">
    <property type="protein sequence ID" value="EEI89889.1"/>
    <property type="molecule type" value="Genomic_DNA"/>
</dbReference>
<protein>
    <recommendedName>
        <fullName evidence="4">DUF4843 domain-containing protein</fullName>
    </recommendedName>
</protein>
<feature type="chain" id="PRO_5002914319" description="DUF4843 domain-containing protein" evidence="1">
    <location>
        <begin position="21"/>
        <end position="233"/>
    </location>
</feature>
<dbReference type="RefSeq" id="WP_003004583.1">
    <property type="nucleotide sequence ID" value="NZ_GG668630.1"/>
</dbReference>
<organism evidence="2 3">
    <name type="scientific">Sphingobacterium spiritivorum ATCC 33300</name>
    <dbReference type="NCBI Taxonomy" id="525372"/>
    <lineage>
        <taxon>Bacteria</taxon>
        <taxon>Pseudomonadati</taxon>
        <taxon>Bacteroidota</taxon>
        <taxon>Sphingobacteriia</taxon>
        <taxon>Sphingobacteriales</taxon>
        <taxon>Sphingobacteriaceae</taxon>
        <taxon>Sphingobacterium</taxon>
    </lineage>
</organism>
<reference evidence="2 3" key="1">
    <citation type="submission" date="2009-01" db="EMBL/GenBank/DDBJ databases">
        <authorList>
            <person name="Qin X."/>
            <person name="Bachman B."/>
            <person name="Battles P."/>
            <person name="Bell A."/>
            <person name="Bess C."/>
            <person name="Bickham C."/>
            <person name="Chaboub L."/>
            <person name="Chen D."/>
            <person name="Coyle M."/>
            <person name="Deiros D.R."/>
            <person name="Dinh H."/>
            <person name="Forbes L."/>
            <person name="Fowler G."/>
            <person name="Francisco L."/>
            <person name="Fu Q."/>
            <person name="Gubbala S."/>
            <person name="Hale W."/>
            <person name="Han Y."/>
            <person name="Hemphill L."/>
            <person name="Highlander S.K."/>
            <person name="Hirani K."/>
            <person name="Hogues M."/>
            <person name="Jackson L."/>
            <person name="Jakkamsetti A."/>
            <person name="Javaid M."/>
            <person name="Jiang H."/>
            <person name="Korchina V."/>
            <person name="Kovar C."/>
            <person name="Lara F."/>
            <person name="Lee S."/>
            <person name="Mata R."/>
            <person name="Mathew T."/>
            <person name="Moen C."/>
            <person name="Morales K."/>
            <person name="Munidasa M."/>
            <person name="Nazareth L."/>
            <person name="Ngo R."/>
            <person name="Nguyen L."/>
            <person name="Okwuonu G."/>
            <person name="Ongeri F."/>
            <person name="Patil S."/>
            <person name="Petrosino J."/>
            <person name="Pham C."/>
            <person name="Pham P."/>
            <person name="Pu L.-L."/>
            <person name="Puazo M."/>
            <person name="Raj R."/>
            <person name="Reid J."/>
            <person name="Rouhana J."/>
            <person name="Saada N."/>
            <person name="Shang Y."/>
            <person name="Simmons D."/>
            <person name="Thornton R."/>
            <person name="Warren J."/>
            <person name="Weissenberger G."/>
            <person name="Zhang J."/>
            <person name="Zhang L."/>
            <person name="Zhou C."/>
            <person name="Zhu D."/>
            <person name="Muzny D."/>
            <person name="Worley K."/>
            <person name="Gibbs R."/>
        </authorList>
    </citation>
    <scope>NUCLEOTIDE SEQUENCE [LARGE SCALE GENOMIC DNA]</scope>
    <source>
        <strain evidence="2 3">ATCC 33300</strain>
    </source>
</reference>
<evidence type="ECO:0000313" key="3">
    <source>
        <dbReference type="Proteomes" id="UP000006241"/>
    </source>
</evidence>
<dbReference type="Proteomes" id="UP000006241">
    <property type="component" value="Unassembled WGS sequence"/>
</dbReference>
<name>C2G4S6_SPHSI</name>
<dbReference type="Pfam" id="PF16132">
    <property type="entry name" value="DUF4843"/>
    <property type="match status" value="1"/>
</dbReference>
<comment type="caution">
    <text evidence="2">The sequence shown here is derived from an EMBL/GenBank/DDBJ whole genome shotgun (WGS) entry which is preliminary data.</text>
</comment>
<dbReference type="PROSITE" id="PS51257">
    <property type="entry name" value="PROKAR_LIPOPROTEIN"/>
    <property type="match status" value="1"/>
</dbReference>
<sequence>MKKYTYLIIGLLCLVSAACQKDKLMSFDQKPMVYIYKTSQSWVQSFYTNDSVTYSFAVRPDNTQNDTILIPLRIMGDVVNYDRKVNYELMNSSLADKESYQLLPAVIKAGKFDGHIQVLVKKATSLKEKESRLWVKIIASEDFEPGIVNQLTYLIKINNYLSRPATWTDDYLGKYSNTKYDFIIENTGYISFNEFNESEMFFITQTCKNALLEYESQNNSPLMDEYNEPVVFP</sequence>